<dbReference type="Pfam" id="PF20420">
    <property type="entry name" value="DUF6702"/>
    <property type="match status" value="1"/>
</dbReference>
<name>A0A3E1Y7Z8_9BACT</name>
<protein>
    <submittedName>
        <fullName evidence="1">Uncharacterized protein</fullName>
    </submittedName>
</protein>
<dbReference type="RefSeq" id="WP_116977159.1">
    <property type="nucleotide sequence ID" value="NZ_QPMM01000009.1"/>
</dbReference>
<reference evidence="1 2" key="1">
    <citation type="submission" date="2018-07" db="EMBL/GenBank/DDBJ databases">
        <title>Chitinophaga K2CV101002-2 sp. nov., isolated from a monsoon evergreen broad-leaved forest soil.</title>
        <authorList>
            <person name="Lv Y."/>
        </authorList>
    </citation>
    <scope>NUCLEOTIDE SEQUENCE [LARGE SCALE GENOMIC DNA]</scope>
    <source>
        <strain evidence="1 2">GDMCC 1.1288</strain>
    </source>
</reference>
<dbReference type="AlphaFoldDB" id="A0A3E1Y7Z8"/>
<proteinExistence type="predicted"/>
<evidence type="ECO:0000313" key="2">
    <source>
        <dbReference type="Proteomes" id="UP000260644"/>
    </source>
</evidence>
<dbReference type="OrthoDB" id="5735516at2"/>
<keyword evidence="2" id="KW-1185">Reference proteome</keyword>
<evidence type="ECO:0000313" key="1">
    <source>
        <dbReference type="EMBL" id="RFS21210.1"/>
    </source>
</evidence>
<sequence length="162" mass="18785">MGVLLCKWWMTLWITLMHPFYVSVTEIAHDASKQELQVSCRIFTDDLENTLKAQFKTNFDITKPANRKQVDDYIATYLSQHLVITLDGKPVKLHYLGYKVEEDAVWSFLEAEKVPVPKNIQVKNSLLYEKHPTQINMIHVMVNGERKSSKLDNPATLANFKF</sequence>
<organism evidence="1 2">
    <name type="scientific">Chitinophaga silvatica</name>
    <dbReference type="NCBI Taxonomy" id="2282649"/>
    <lineage>
        <taxon>Bacteria</taxon>
        <taxon>Pseudomonadati</taxon>
        <taxon>Bacteroidota</taxon>
        <taxon>Chitinophagia</taxon>
        <taxon>Chitinophagales</taxon>
        <taxon>Chitinophagaceae</taxon>
        <taxon>Chitinophaga</taxon>
    </lineage>
</organism>
<dbReference type="Proteomes" id="UP000260644">
    <property type="component" value="Unassembled WGS sequence"/>
</dbReference>
<dbReference type="EMBL" id="QPMM01000009">
    <property type="protein sequence ID" value="RFS21210.1"/>
    <property type="molecule type" value="Genomic_DNA"/>
</dbReference>
<gene>
    <name evidence="1" type="ORF">DVR12_17530</name>
</gene>
<dbReference type="InterPro" id="IPR046525">
    <property type="entry name" value="DUF6702"/>
</dbReference>
<comment type="caution">
    <text evidence="1">The sequence shown here is derived from an EMBL/GenBank/DDBJ whole genome shotgun (WGS) entry which is preliminary data.</text>
</comment>
<accession>A0A3E1Y7Z8</accession>